<keyword evidence="5" id="KW-0460">Magnesium</keyword>
<evidence type="ECO:0000256" key="5">
    <source>
        <dbReference type="ARBA" id="ARBA00022842"/>
    </source>
</evidence>
<evidence type="ECO:0000256" key="3">
    <source>
        <dbReference type="ARBA" id="ARBA00022723"/>
    </source>
</evidence>
<keyword evidence="4" id="KW-0378">Hydrolase</keyword>
<sequence>MALFHGESPSEKNNLTQTGSVLILIFPKNKKINIVLIQRATYPGVHSGQISFPGGKFEKGDKDLIDTALRETKEEIGASV</sequence>
<evidence type="ECO:0000259" key="7">
    <source>
        <dbReference type="PROSITE" id="PS51462"/>
    </source>
</evidence>
<dbReference type="AlphaFoldDB" id="X1BC80"/>
<dbReference type="EMBL" id="BART01011179">
    <property type="protein sequence ID" value="GAG81748.1"/>
    <property type="molecule type" value="Genomic_DNA"/>
</dbReference>
<dbReference type="PANTHER" id="PTHR12992:SF11">
    <property type="entry name" value="MITOCHONDRIAL COENZYME A DIPHOSPHATASE NUDT8"/>
    <property type="match status" value="1"/>
</dbReference>
<dbReference type="GO" id="GO:0046872">
    <property type="term" value="F:metal ion binding"/>
    <property type="evidence" value="ECO:0007669"/>
    <property type="project" value="UniProtKB-KW"/>
</dbReference>
<dbReference type="PROSITE" id="PS51462">
    <property type="entry name" value="NUDIX"/>
    <property type="match status" value="1"/>
</dbReference>
<dbReference type="GO" id="GO:0010945">
    <property type="term" value="F:coenzyme A diphosphatase activity"/>
    <property type="evidence" value="ECO:0007669"/>
    <property type="project" value="InterPro"/>
</dbReference>
<dbReference type="Pfam" id="PF00293">
    <property type="entry name" value="NUDIX"/>
    <property type="match status" value="1"/>
</dbReference>
<evidence type="ECO:0000256" key="1">
    <source>
        <dbReference type="ARBA" id="ARBA00001936"/>
    </source>
</evidence>
<comment type="cofactor">
    <cofactor evidence="2">
        <name>Mg(2+)</name>
        <dbReference type="ChEBI" id="CHEBI:18420"/>
    </cofactor>
</comment>
<dbReference type="InterPro" id="IPR045121">
    <property type="entry name" value="CoAse"/>
</dbReference>
<comment type="caution">
    <text evidence="8">The sequence shown here is derived from an EMBL/GenBank/DDBJ whole genome shotgun (WGS) entry which is preliminary data.</text>
</comment>
<reference evidence="8" key="1">
    <citation type="journal article" date="2014" name="Front. Microbiol.">
        <title>High frequency of phylogenetically diverse reductive dehalogenase-homologous genes in deep subseafloor sedimentary metagenomes.</title>
        <authorList>
            <person name="Kawai M."/>
            <person name="Futagami T."/>
            <person name="Toyoda A."/>
            <person name="Takaki Y."/>
            <person name="Nishi S."/>
            <person name="Hori S."/>
            <person name="Arai W."/>
            <person name="Tsubouchi T."/>
            <person name="Morono Y."/>
            <person name="Uchiyama I."/>
            <person name="Ito T."/>
            <person name="Fujiyama A."/>
            <person name="Inagaki F."/>
            <person name="Takami H."/>
        </authorList>
    </citation>
    <scope>NUCLEOTIDE SEQUENCE</scope>
    <source>
        <strain evidence="8">Expedition CK06-06</strain>
    </source>
</reference>
<evidence type="ECO:0000256" key="4">
    <source>
        <dbReference type="ARBA" id="ARBA00022801"/>
    </source>
</evidence>
<dbReference type="SUPFAM" id="SSF55811">
    <property type="entry name" value="Nudix"/>
    <property type="match status" value="1"/>
</dbReference>
<dbReference type="PANTHER" id="PTHR12992">
    <property type="entry name" value="NUDIX HYDROLASE"/>
    <property type="match status" value="1"/>
</dbReference>
<evidence type="ECO:0000256" key="2">
    <source>
        <dbReference type="ARBA" id="ARBA00001946"/>
    </source>
</evidence>
<dbReference type="InterPro" id="IPR000086">
    <property type="entry name" value="NUDIX_hydrolase_dom"/>
</dbReference>
<evidence type="ECO:0000313" key="8">
    <source>
        <dbReference type="EMBL" id="GAG81748.1"/>
    </source>
</evidence>
<keyword evidence="3" id="KW-0479">Metal-binding</keyword>
<proteinExistence type="predicted"/>
<comment type="cofactor">
    <cofactor evidence="1">
        <name>Mn(2+)</name>
        <dbReference type="ChEBI" id="CHEBI:29035"/>
    </cofactor>
</comment>
<accession>X1BC80</accession>
<dbReference type="Gene3D" id="3.90.79.10">
    <property type="entry name" value="Nucleoside Triphosphate Pyrophosphohydrolase"/>
    <property type="match status" value="1"/>
</dbReference>
<dbReference type="InterPro" id="IPR015797">
    <property type="entry name" value="NUDIX_hydrolase-like_dom_sf"/>
</dbReference>
<protein>
    <recommendedName>
        <fullName evidence="7">Nudix hydrolase domain-containing protein</fullName>
    </recommendedName>
</protein>
<keyword evidence="6" id="KW-0464">Manganese</keyword>
<feature type="domain" description="Nudix hydrolase" evidence="7">
    <location>
        <begin position="16"/>
        <end position="80"/>
    </location>
</feature>
<feature type="non-terminal residue" evidence="8">
    <location>
        <position position="80"/>
    </location>
</feature>
<organism evidence="8">
    <name type="scientific">marine sediment metagenome</name>
    <dbReference type="NCBI Taxonomy" id="412755"/>
    <lineage>
        <taxon>unclassified sequences</taxon>
        <taxon>metagenomes</taxon>
        <taxon>ecological metagenomes</taxon>
    </lineage>
</organism>
<evidence type="ECO:0000256" key="6">
    <source>
        <dbReference type="ARBA" id="ARBA00023211"/>
    </source>
</evidence>
<gene>
    <name evidence="8" type="ORF">S01H4_23938</name>
</gene>
<dbReference type="CDD" id="cd03426">
    <property type="entry name" value="NUDIX_CoAse_Nudt7"/>
    <property type="match status" value="1"/>
</dbReference>
<name>X1BC80_9ZZZZ</name>